<feature type="transmembrane region" description="Helical" evidence="1">
    <location>
        <begin position="265"/>
        <end position="289"/>
    </location>
</feature>
<keyword evidence="1" id="KW-0472">Membrane</keyword>
<evidence type="ECO:0000256" key="1">
    <source>
        <dbReference type="SAM" id="Phobius"/>
    </source>
</evidence>
<dbReference type="AlphaFoldDB" id="A0A226D5Y4"/>
<sequence>MQRYLNFNSTRFYAQYITLDELMGKPNAPRARYKLITWYFASILIAFSTCIHLFTVTSQLLSFRKDPDVSCTDILVLVYYIDIQLLALNAILACIFRFEEICFALGNIQVINRYANQDAGYLTEFATTKLGLFFHGIIPFPLLFSLLGAVTPLMQHTSDPTRFWFRYIPLIPSCAKIILRAVLAGAVIFHGTNIIFGAIALIFNGTFPIVTCLQLMTRPLKFRRCSECEFVSLIFPAAAKRVSKFNQNYSRYRQFQIINTVQNMVFGFILPVTLMVGLIAGCLVGYILIKLIGRVPIPLTGMAGFIIFFIIAAVYCLFPIAVRIRTVSGEFKRYCSLQDISKYERQQVKSWRSLGVEVGHFFTIVTSSRTTFISLLLYYMILLVISV</sequence>
<feature type="transmembrane region" description="Helical" evidence="1">
    <location>
        <begin position="132"/>
        <end position="151"/>
    </location>
</feature>
<dbReference type="Proteomes" id="UP000198287">
    <property type="component" value="Unassembled WGS sequence"/>
</dbReference>
<keyword evidence="1" id="KW-1133">Transmembrane helix</keyword>
<reference evidence="2 3" key="1">
    <citation type="submission" date="2015-12" db="EMBL/GenBank/DDBJ databases">
        <title>The genome of Folsomia candida.</title>
        <authorList>
            <person name="Faddeeva A."/>
            <person name="Derks M.F."/>
            <person name="Anvar Y."/>
            <person name="Smit S."/>
            <person name="Van Straalen N."/>
            <person name="Roelofs D."/>
        </authorList>
    </citation>
    <scope>NUCLEOTIDE SEQUENCE [LARGE SCALE GENOMIC DNA]</scope>
    <source>
        <strain evidence="2 3">VU population</strain>
        <tissue evidence="2">Whole body</tissue>
    </source>
</reference>
<protein>
    <submittedName>
        <fullName evidence="2">Uncharacterized protein</fullName>
    </submittedName>
</protein>
<gene>
    <name evidence="2" type="ORF">Fcan01_24854</name>
</gene>
<name>A0A226D5Y4_FOLCA</name>
<feature type="transmembrane region" description="Helical" evidence="1">
    <location>
        <begin position="301"/>
        <end position="322"/>
    </location>
</feature>
<feature type="transmembrane region" description="Helical" evidence="1">
    <location>
        <begin position="36"/>
        <end position="56"/>
    </location>
</feature>
<feature type="transmembrane region" description="Helical" evidence="1">
    <location>
        <begin position="163"/>
        <end position="188"/>
    </location>
</feature>
<organism evidence="2 3">
    <name type="scientific">Folsomia candida</name>
    <name type="common">Springtail</name>
    <dbReference type="NCBI Taxonomy" id="158441"/>
    <lineage>
        <taxon>Eukaryota</taxon>
        <taxon>Metazoa</taxon>
        <taxon>Ecdysozoa</taxon>
        <taxon>Arthropoda</taxon>
        <taxon>Hexapoda</taxon>
        <taxon>Collembola</taxon>
        <taxon>Entomobryomorpha</taxon>
        <taxon>Isotomoidea</taxon>
        <taxon>Isotomidae</taxon>
        <taxon>Proisotominae</taxon>
        <taxon>Folsomia</taxon>
    </lineage>
</organism>
<keyword evidence="3" id="KW-1185">Reference proteome</keyword>
<evidence type="ECO:0000313" key="3">
    <source>
        <dbReference type="Proteomes" id="UP000198287"/>
    </source>
</evidence>
<feature type="transmembrane region" description="Helical" evidence="1">
    <location>
        <begin position="194"/>
        <end position="216"/>
    </location>
</feature>
<keyword evidence="1" id="KW-0812">Transmembrane</keyword>
<proteinExistence type="predicted"/>
<feature type="transmembrane region" description="Helical" evidence="1">
    <location>
        <begin position="361"/>
        <end position="385"/>
    </location>
</feature>
<accession>A0A226D5Y4</accession>
<dbReference type="EMBL" id="LNIX01000034">
    <property type="protein sequence ID" value="OXA40278.1"/>
    <property type="molecule type" value="Genomic_DNA"/>
</dbReference>
<comment type="caution">
    <text evidence="2">The sequence shown here is derived from an EMBL/GenBank/DDBJ whole genome shotgun (WGS) entry which is preliminary data.</text>
</comment>
<evidence type="ECO:0000313" key="2">
    <source>
        <dbReference type="EMBL" id="OXA40278.1"/>
    </source>
</evidence>